<protein>
    <submittedName>
        <fullName evidence="2">XRE family transcriptional regulator</fullName>
    </submittedName>
</protein>
<feature type="domain" description="HTH cro/C1-type" evidence="1">
    <location>
        <begin position="17"/>
        <end position="71"/>
    </location>
</feature>
<dbReference type="CDD" id="cd00093">
    <property type="entry name" value="HTH_XRE"/>
    <property type="match status" value="1"/>
</dbReference>
<name>A0A518VBL2_BRELA</name>
<evidence type="ECO:0000313" key="2">
    <source>
        <dbReference type="EMBL" id="QDX94359.1"/>
    </source>
</evidence>
<dbReference type="InterPro" id="IPR001387">
    <property type="entry name" value="Cro/C1-type_HTH"/>
</dbReference>
<reference evidence="2 3" key="1">
    <citation type="submission" date="2018-11" db="EMBL/GenBank/DDBJ databases">
        <title>Phylogenetic determinants of toxin gene distribution in genomes of Brevibacillus laterosporus.</title>
        <authorList>
            <person name="Glare T.R."/>
            <person name="Durrant A."/>
            <person name="Berry C."/>
            <person name="Palma L."/>
            <person name="Ormskirk M."/>
            <person name="Cox M.O."/>
        </authorList>
    </citation>
    <scope>NUCLEOTIDE SEQUENCE [LARGE SCALE GENOMIC DNA]</scope>
    <source>
        <strain evidence="2 3">1821L</strain>
    </source>
</reference>
<dbReference type="Proteomes" id="UP000319432">
    <property type="component" value="Chromosome"/>
</dbReference>
<dbReference type="Gene3D" id="1.10.260.40">
    <property type="entry name" value="lambda repressor-like DNA-binding domains"/>
    <property type="match status" value="1"/>
</dbReference>
<dbReference type="AlphaFoldDB" id="A0A518VBL2"/>
<proteinExistence type="predicted"/>
<sequence>MDFTSISDIEKYIGSIMAACRKRAGLSQEKLAELLFISRSSISKLENNNVTPKMDLLMEWSEVTNSKDAVVAMICGKKGVEWLIAKLKEEGYWIENS</sequence>
<evidence type="ECO:0000259" key="1">
    <source>
        <dbReference type="PROSITE" id="PS50943"/>
    </source>
</evidence>
<dbReference type="EMBL" id="CP033464">
    <property type="protein sequence ID" value="QDX94359.1"/>
    <property type="molecule type" value="Genomic_DNA"/>
</dbReference>
<accession>A0A518VBL2</accession>
<organism evidence="2 3">
    <name type="scientific">Brevibacillus laterosporus</name>
    <name type="common">Bacillus laterosporus</name>
    <dbReference type="NCBI Taxonomy" id="1465"/>
    <lineage>
        <taxon>Bacteria</taxon>
        <taxon>Bacillati</taxon>
        <taxon>Bacillota</taxon>
        <taxon>Bacilli</taxon>
        <taxon>Bacillales</taxon>
        <taxon>Paenibacillaceae</taxon>
        <taxon>Brevibacillus</taxon>
    </lineage>
</organism>
<evidence type="ECO:0000313" key="3">
    <source>
        <dbReference type="Proteomes" id="UP000319432"/>
    </source>
</evidence>
<dbReference type="OrthoDB" id="2381879at2"/>
<keyword evidence="3" id="KW-1185">Reference proteome</keyword>
<dbReference type="SMART" id="SM00530">
    <property type="entry name" value="HTH_XRE"/>
    <property type="match status" value="1"/>
</dbReference>
<gene>
    <name evidence="2" type="ORF">EEL30_19970</name>
</gene>
<dbReference type="Pfam" id="PF01381">
    <property type="entry name" value="HTH_3"/>
    <property type="match status" value="1"/>
</dbReference>
<dbReference type="GO" id="GO:0003677">
    <property type="term" value="F:DNA binding"/>
    <property type="evidence" value="ECO:0007669"/>
    <property type="project" value="InterPro"/>
</dbReference>
<dbReference type="PROSITE" id="PS50943">
    <property type="entry name" value="HTH_CROC1"/>
    <property type="match status" value="1"/>
</dbReference>
<dbReference type="SUPFAM" id="SSF47413">
    <property type="entry name" value="lambda repressor-like DNA-binding domains"/>
    <property type="match status" value="1"/>
</dbReference>
<dbReference type="InterPro" id="IPR010982">
    <property type="entry name" value="Lambda_DNA-bd_dom_sf"/>
</dbReference>